<evidence type="ECO:0000256" key="1">
    <source>
        <dbReference type="SAM" id="Phobius"/>
    </source>
</evidence>
<keyword evidence="1" id="KW-0472">Membrane</keyword>
<gene>
    <name evidence="3" type="ORF">SAMN05216429_10848</name>
</gene>
<feature type="transmembrane region" description="Helical" evidence="1">
    <location>
        <begin position="32"/>
        <end position="53"/>
    </location>
</feature>
<organism evidence="3 4">
    <name type="scientific">Marinobacter persicus</name>
    <dbReference type="NCBI Taxonomy" id="930118"/>
    <lineage>
        <taxon>Bacteria</taxon>
        <taxon>Pseudomonadati</taxon>
        <taxon>Pseudomonadota</taxon>
        <taxon>Gammaproteobacteria</taxon>
        <taxon>Pseudomonadales</taxon>
        <taxon>Marinobacteraceae</taxon>
        <taxon>Marinobacter</taxon>
    </lineage>
</organism>
<evidence type="ECO:0008006" key="5">
    <source>
        <dbReference type="Google" id="ProtNLM"/>
    </source>
</evidence>
<reference evidence="3 4" key="1">
    <citation type="submission" date="2016-10" db="EMBL/GenBank/DDBJ databases">
        <authorList>
            <person name="de Groot N.N."/>
        </authorList>
    </citation>
    <scope>NUCLEOTIDE SEQUENCE [LARGE SCALE GENOMIC DNA]</scope>
    <source>
        <strain evidence="3 4">IBRC-M 10445</strain>
    </source>
</reference>
<dbReference type="AlphaFoldDB" id="A0A1I3VLK8"/>
<keyword evidence="1" id="KW-0812">Transmembrane</keyword>
<feature type="signal peptide" evidence="2">
    <location>
        <begin position="1"/>
        <end position="22"/>
    </location>
</feature>
<dbReference type="Proteomes" id="UP000199445">
    <property type="component" value="Unassembled WGS sequence"/>
</dbReference>
<dbReference type="RefSeq" id="WP_091705011.1">
    <property type="nucleotide sequence ID" value="NZ_BMYN01000011.1"/>
</dbReference>
<evidence type="ECO:0000313" key="4">
    <source>
        <dbReference type="Proteomes" id="UP000199445"/>
    </source>
</evidence>
<dbReference type="EMBL" id="FOSC01000008">
    <property type="protein sequence ID" value="SFJ95969.1"/>
    <property type="molecule type" value="Genomic_DNA"/>
</dbReference>
<keyword evidence="1" id="KW-1133">Transmembrane helix</keyword>
<evidence type="ECO:0000313" key="3">
    <source>
        <dbReference type="EMBL" id="SFJ95969.1"/>
    </source>
</evidence>
<keyword evidence="4" id="KW-1185">Reference proteome</keyword>
<dbReference type="OrthoDB" id="6370966at2"/>
<evidence type="ECO:0000256" key="2">
    <source>
        <dbReference type="SAM" id="SignalP"/>
    </source>
</evidence>
<feature type="chain" id="PRO_5011458855" description="HupE / UreJ protein" evidence="2">
    <location>
        <begin position="23"/>
        <end position="61"/>
    </location>
</feature>
<sequence length="61" mass="6269">MKLSNQLAVTASLILASGAAWGHSGHEAIGDVLHFEYLLAGVAAVATIVYGVVRHKPDGKG</sequence>
<keyword evidence="2" id="KW-0732">Signal</keyword>
<accession>A0A1I3VLK8</accession>
<proteinExistence type="predicted"/>
<protein>
    <recommendedName>
        <fullName evidence="5">HupE / UreJ protein</fullName>
    </recommendedName>
</protein>
<name>A0A1I3VLK8_9GAMM</name>